<evidence type="ECO:0000256" key="9">
    <source>
        <dbReference type="ARBA" id="ARBA00025475"/>
    </source>
</evidence>
<dbReference type="SUPFAM" id="SSF51366">
    <property type="entry name" value="Ribulose-phoshate binding barrel"/>
    <property type="match status" value="1"/>
</dbReference>
<evidence type="ECO:0000313" key="16">
    <source>
        <dbReference type="Proteomes" id="UP000600799"/>
    </source>
</evidence>
<dbReference type="InterPro" id="IPR013785">
    <property type="entry name" value="Aldolase_TIM"/>
</dbReference>
<evidence type="ECO:0000256" key="13">
    <source>
        <dbReference type="ARBA" id="ARBA00047838"/>
    </source>
</evidence>
<evidence type="ECO:0000256" key="3">
    <source>
        <dbReference type="ARBA" id="ARBA00011152"/>
    </source>
</evidence>
<dbReference type="InterPro" id="IPR011060">
    <property type="entry name" value="RibuloseP-bd_barrel"/>
</dbReference>
<comment type="caution">
    <text evidence="15">The sequence shown here is derived from an EMBL/GenBank/DDBJ whole genome shotgun (WGS) entry which is preliminary data.</text>
</comment>
<reference evidence="15 16" key="1">
    <citation type="submission" date="2020-11" db="EMBL/GenBank/DDBJ databases">
        <title>The genome sequence of Novosphingobium sp. 1Y9A.</title>
        <authorList>
            <person name="Liu Y."/>
        </authorList>
    </citation>
    <scope>NUCLEOTIDE SEQUENCE [LARGE SCALE GENOMIC DNA]</scope>
    <source>
        <strain evidence="15 16">1Y9A</strain>
    </source>
</reference>
<dbReference type="Pfam" id="PF00977">
    <property type="entry name" value="His_biosynth"/>
    <property type="match status" value="1"/>
</dbReference>
<accession>A0ABS0HIQ9</accession>
<gene>
    <name evidence="15" type="primary">hisF</name>
    <name evidence="15" type="ORF">I2488_14165</name>
</gene>
<comment type="subunit">
    <text evidence="3">Heterodimer of HisH and HisF.</text>
</comment>
<comment type="function">
    <text evidence="9">IGPS catalyzes the conversion of PRFAR and glutamine to IGP, AICAR and glutamate. The HisF subunit catalyzes the cyclization activity that produces IGP and AICAR from PRFAR using the ammonia provided by the HisH subunit.</text>
</comment>
<comment type="pathway">
    <text evidence="1">Amino-acid biosynthesis; L-histidine biosynthesis; L-histidine from 5-phospho-alpha-D-ribose 1-diphosphate: step 5/9.</text>
</comment>
<dbReference type="GO" id="GO:0016829">
    <property type="term" value="F:lyase activity"/>
    <property type="evidence" value="ECO:0007669"/>
    <property type="project" value="UniProtKB-KW"/>
</dbReference>
<evidence type="ECO:0000256" key="1">
    <source>
        <dbReference type="ARBA" id="ARBA00005091"/>
    </source>
</evidence>
<evidence type="ECO:0000256" key="14">
    <source>
        <dbReference type="RuleBase" id="RU003657"/>
    </source>
</evidence>
<dbReference type="EMBL" id="JADQDC010000010">
    <property type="protein sequence ID" value="MBF9152152.1"/>
    <property type="molecule type" value="Genomic_DNA"/>
</dbReference>
<keyword evidence="6 14" id="KW-0028">Amino-acid biosynthesis</keyword>
<name>A0ABS0HIQ9_9SPHN</name>
<evidence type="ECO:0000256" key="6">
    <source>
        <dbReference type="ARBA" id="ARBA00022605"/>
    </source>
</evidence>
<dbReference type="Gene3D" id="3.20.20.70">
    <property type="entry name" value="Aldolase class I"/>
    <property type="match status" value="1"/>
</dbReference>
<evidence type="ECO:0000256" key="7">
    <source>
        <dbReference type="ARBA" id="ARBA00023102"/>
    </source>
</evidence>
<evidence type="ECO:0000256" key="10">
    <source>
        <dbReference type="ARBA" id="ARBA00030264"/>
    </source>
</evidence>
<dbReference type="InterPro" id="IPR050064">
    <property type="entry name" value="IGPS_HisA/HisF"/>
</dbReference>
<dbReference type="Proteomes" id="UP000600799">
    <property type="component" value="Unassembled WGS sequence"/>
</dbReference>
<evidence type="ECO:0000256" key="12">
    <source>
        <dbReference type="ARBA" id="ARBA00032401"/>
    </source>
</evidence>
<dbReference type="EC" id="4.3.2.10" evidence="4"/>
<dbReference type="InterPro" id="IPR004651">
    <property type="entry name" value="HisF"/>
</dbReference>
<proteinExistence type="inferred from homology"/>
<comment type="catalytic activity">
    <reaction evidence="13">
        <text>5-[(5-phospho-1-deoxy-D-ribulos-1-ylimino)methylamino]-1-(5-phospho-beta-D-ribosyl)imidazole-4-carboxamide + L-glutamine = D-erythro-1-(imidazol-4-yl)glycerol 3-phosphate + 5-amino-1-(5-phospho-beta-D-ribosyl)imidazole-4-carboxamide + L-glutamate + H(+)</text>
        <dbReference type="Rhea" id="RHEA:24793"/>
        <dbReference type="ChEBI" id="CHEBI:15378"/>
        <dbReference type="ChEBI" id="CHEBI:29985"/>
        <dbReference type="ChEBI" id="CHEBI:58278"/>
        <dbReference type="ChEBI" id="CHEBI:58359"/>
        <dbReference type="ChEBI" id="CHEBI:58475"/>
        <dbReference type="ChEBI" id="CHEBI:58525"/>
        <dbReference type="EC" id="4.3.2.10"/>
    </reaction>
</comment>
<evidence type="ECO:0000256" key="11">
    <source>
        <dbReference type="ARBA" id="ARBA00031409"/>
    </source>
</evidence>
<sequence>MLRPRIIPTLLMANGELFKTRKFSNRRYLGDPLNTVRIFNDLEADEIVILDIDATRRGTRPDLALISRLAAQCRMPVCYGGGITELDDARKLIENGVEKVAIGAAALSDHLLVSRISERFGAQSVCVIIDVGVARDGGYEILAEQGTRFTGRNPLTMARVMEKRGAGEILFNFVHRDGLCEGYDLAFATQASDVLHCPLTMLGGAGSISDIENLFRISSTIGAAAGSLFVYKGALSAVLINYPTQDIRDALAHRVMAEPEN</sequence>
<evidence type="ECO:0000313" key="15">
    <source>
        <dbReference type="EMBL" id="MBF9152152.1"/>
    </source>
</evidence>
<evidence type="ECO:0000256" key="8">
    <source>
        <dbReference type="ARBA" id="ARBA00023239"/>
    </source>
</evidence>
<evidence type="ECO:0000256" key="5">
    <source>
        <dbReference type="ARBA" id="ARBA00016318"/>
    </source>
</evidence>
<protein>
    <recommendedName>
        <fullName evidence="5">Imidazole glycerol phosphate synthase subunit HisF</fullName>
        <ecNumber evidence="4">4.3.2.10</ecNumber>
    </recommendedName>
    <alternativeName>
        <fullName evidence="10">IGP synthase cyclase subunit</fullName>
    </alternativeName>
    <alternativeName>
        <fullName evidence="11">IGP synthase subunit HisF</fullName>
    </alternativeName>
    <alternativeName>
        <fullName evidence="12">ImGP synthase subunit HisF</fullName>
    </alternativeName>
</protein>
<dbReference type="RefSeq" id="WP_196276473.1">
    <property type="nucleotide sequence ID" value="NZ_JADQDC010000010.1"/>
</dbReference>
<evidence type="ECO:0000256" key="4">
    <source>
        <dbReference type="ARBA" id="ARBA00012809"/>
    </source>
</evidence>
<organism evidence="15 16">
    <name type="scientific">Novosphingobium jiangmenense</name>
    <dbReference type="NCBI Taxonomy" id="2791981"/>
    <lineage>
        <taxon>Bacteria</taxon>
        <taxon>Pseudomonadati</taxon>
        <taxon>Pseudomonadota</taxon>
        <taxon>Alphaproteobacteria</taxon>
        <taxon>Sphingomonadales</taxon>
        <taxon>Sphingomonadaceae</taxon>
        <taxon>Novosphingobium</taxon>
    </lineage>
</organism>
<dbReference type="InterPro" id="IPR006062">
    <property type="entry name" value="His_biosynth"/>
</dbReference>
<comment type="similarity">
    <text evidence="2 14">Belongs to the HisA/HisF family.</text>
</comment>
<dbReference type="PANTHER" id="PTHR21235">
    <property type="entry name" value="IMIDAZOLE GLYCEROL PHOSPHATE SYNTHASE SUBUNIT HISF/H IGP SYNTHASE SUBUNIT HISF/H"/>
    <property type="match status" value="1"/>
</dbReference>
<keyword evidence="16" id="KW-1185">Reference proteome</keyword>
<dbReference type="PANTHER" id="PTHR21235:SF2">
    <property type="entry name" value="IMIDAZOLE GLYCEROL PHOSPHATE SYNTHASE HISHF"/>
    <property type="match status" value="1"/>
</dbReference>
<evidence type="ECO:0000256" key="2">
    <source>
        <dbReference type="ARBA" id="ARBA00009667"/>
    </source>
</evidence>
<keyword evidence="8 15" id="KW-0456">Lyase</keyword>
<keyword evidence="7 14" id="KW-0368">Histidine biosynthesis</keyword>
<dbReference type="CDD" id="cd04731">
    <property type="entry name" value="HisF"/>
    <property type="match status" value="1"/>
</dbReference>